<dbReference type="EMBL" id="KB740071">
    <property type="protein sequence ID" value="ENN81690.1"/>
    <property type="molecule type" value="Genomic_DNA"/>
</dbReference>
<organism evidence="2">
    <name type="scientific">Dendroctonus ponderosae</name>
    <name type="common">Mountain pine beetle</name>
    <dbReference type="NCBI Taxonomy" id="77166"/>
    <lineage>
        <taxon>Eukaryota</taxon>
        <taxon>Metazoa</taxon>
        <taxon>Ecdysozoa</taxon>
        <taxon>Arthropoda</taxon>
        <taxon>Hexapoda</taxon>
        <taxon>Insecta</taxon>
        <taxon>Pterygota</taxon>
        <taxon>Neoptera</taxon>
        <taxon>Endopterygota</taxon>
        <taxon>Coleoptera</taxon>
        <taxon>Polyphaga</taxon>
        <taxon>Cucujiformia</taxon>
        <taxon>Curculionidae</taxon>
        <taxon>Scolytinae</taxon>
        <taxon>Dendroctonus</taxon>
    </lineage>
</organism>
<dbReference type="AlphaFoldDB" id="N6UIW6"/>
<dbReference type="OMA" id="KVTFQEC"/>
<reference evidence="2" key="1">
    <citation type="journal article" date="2013" name="Genome Biol.">
        <title>Draft genome of the mountain pine beetle, Dendroctonus ponderosae Hopkins, a major forest pest.</title>
        <authorList>
            <person name="Keeling C.I."/>
            <person name="Yuen M.M."/>
            <person name="Liao N.Y."/>
            <person name="Docking T.R."/>
            <person name="Chan S.K."/>
            <person name="Taylor G.A."/>
            <person name="Palmquist D.L."/>
            <person name="Jackman S.D."/>
            <person name="Nguyen A."/>
            <person name="Li M."/>
            <person name="Henderson H."/>
            <person name="Janes J.K."/>
            <person name="Zhao Y."/>
            <person name="Pandoh P."/>
            <person name="Moore R."/>
            <person name="Sperling F.A."/>
            <person name="Huber D.P."/>
            <person name="Birol I."/>
            <person name="Jones S.J."/>
            <person name="Bohlmann J."/>
        </authorList>
    </citation>
    <scope>NUCLEOTIDE SEQUENCE</scope>
</reference>
<feature type="non-terminal residue" evidence="2">
    <location>
        <position position="1"/>
    </location>
</feature>
<feature type="region of interest" description="Disordered" evidence="1">
    <location>
        <begin position="305"/>
        <end position="324"/>
    </location>
</feature>
<gene>
    <name evidence="2" type="ORF">YQE_01896</name>
</gene>
<evidence type="ECO:0000313" key="2">
    <source>
        <dbReference type="EMBL" id="ENN81690.1"/>
    </source>
</evidence>
<name>N6UIW6_DENPD</name>
<protein>
    <submittedName>
        <fullName evidence="2">Uncharacterized protein</fullName>
    </submittedName>
</protein>
<feature type="non-terminal residue" evidence="2">
    <location>
        <position position="747"/>
    </location>
</feature>
<sequence length="747" mass="84068">MDFGGAVSQSGGLETVRALHQTIVALRAALEEKLKTKAWPVDSVEEVIHALSIENHVLRRKIVETELETPRTVKEFTKPEDIFCTVEDVKHFEVEEKKSIECQTDSDIYLQAECESLLGLRKEQETDSYLNSRPTIKPHKFKNVTIISPTESLKQSSSKKASKLQTRISIKAKKTSNNASRSLESLTVLKYPLDKSFSFKKTLSFSNLTAVKREFTFKEEPDDTMSFSRENSEEAVPNRYDEQLMSPQNDLDQEVDDIELIFTTDDTKDQDFKEELVPIDSRESNSNLLNFPLSDLDQVSDRELDDDVFNDDSNPEQTNYRQSSFEVKRDNSIFNSRSDNSINHEKSLKSFCSYQDSSFENKSLEKDESFDRFEERVRIVETDISKCGIHEVEYVGSRRNTCPNPIQYRPVSHRDAVAKGLSSRKCRPILTHSNAIRRESGAQTDISALPGSAWRSESSIGNKAKFGDTFTTLPSKYPLPGSRLRLSEKTVEARRVLLSDIGFTSMVPELSRSADHLSGPGSLKPPTVTSYGQFLKATDLYSPSCLSNKFAWTATTATPSESSRTPSRYSSISPLSPPAPSRRCSAPVSPSRRALLKNTPSKVRFANGSLPELRSDWSTVDSGDSTDSLVDEAEVYLRRSIDCFVTSKDPMSYGDSRRMPPRRASAPEPTRDNVPPQGWQPFLPRLPRDLKPENWVKVITSEGKVRGGRVRYVGPVVMPSQEHFVGVQLSFPEGLSDGTYGGRRYFQ</sequence>
<dbReference type="InterPro" id="IPR000938">
    <property type="entry name" value="CAP-Gly_domain"/>
</dbReference>
<feature type="region of interest" description="Disordered" evidence="1">
    <location>
        <begin position="556"/>
        <end position="591"/>
    </location>
</feature>
<dbReference type="Pfam" id="PF01302">
    <property type="entry name" value="CAP_GLY"/>
    <property type="match status" value="1"/>
</dbReference>
<accession>N6UIW6</accession>
<dbReference type="PROSITE" id="PS50245">
    <property type="entry name" value="CAP_GLY_2"/>
    <property type="match status" value="1"/>
</dbReference>
<dbReference type="SUPFAM" id="SSF74924">
    <property type="entry name" value="Cap-Gly domain"/>
    <property type="match status" value="1"/>
</dbReference>
<feature type="compositionally biased region" description="Polar residues" evidence="1">
    <location>
        <begin position="315"/>
        <end position="324"/>
    </location>
</feature>
<feature type="region of interest" description="Disordered" evidence="1">
    <location>
        <begin position="651"/>
        <end position="679"/>
    </location>
</feature>
<dbReference type="HOGENOM" id="CLU_420001_0_0_1"/>
<proteinExistence type="predicted"/>
<evidence type="ECO:0000256" key="1">
    <source>
        <dbReference type="SAM" id="MobiDB-lite"/>
    </source>
</evidence>
<dbReference type="Gene3D" id="2.30.30.190">
    <property type="entry name" value="CAP Gly-rich-like domain"/>
    <property type="match status" value="1"/>
</dbReference>
<feature type="compositionally biased region" description="Low complexity" evidence="1">
    <location>
        <begin position="556"/>
        <end position="574"/>
    </location>
</feature>
<dbReference type="InterPro" id="IPR036859">
    <property type="entry name" value="CAP-Gly_dom_sf"/>
</dbReference>
<feature type="compositionally biased region" description="Acidic residues" evidence="1">
    <location>
        <begin position="305"/>
        <end position="314"/>
    </location>
</feature>
<feature type="compositionally biased region" description="Low complexity" evidence="1">
    <location>
        <begin position="581"/>
        <end position="591"/>
    </location>
</feature>
<dbReference type="OrthoDB" id="2130750at2759"/>